<protein>
    <submittedName>
        <fullName evidence="1">Uncharacterized protein</fullName>
    </submittedName>
</protein>
<reference evidence="1" key="1">
    <citation type="submission" date="2013-11" db="EMBL/GenBank/DDBJ databases">
        <title>Genome sequence of the fusiform rust pathogen reveals effectors for host alternation and coevolution with pine.</title>
        <authorList>
            <consortium name="DOE Joint Genome Institute"/>
            <person name="Smith K."/>
            <person name="Pendleton A."/>
            <person name="Kubisiak T."/>
            <person name="Anderson C."/>
            <person name="Salamov A."/>
            <person name="Aerts A."/>
            <person name="Riley R."/>
            <person name="Clum A."/>
            <person name="Lindquist E."/>
            <person name="Ence D."/>
            <person name="Campbell M."/>
            <person name="Kronenberg Z."/>
            <person name="Feau N."/>
            <person name="Dhillon B."/>
            <person name="Hamelin R."/>
            <person name="Burleigh J."/>
            <person name="Smith J."/>
            <person name="Yandell M."/>
            <person name="Nelson C."/>
            <person name="Grigoriev I."/>
            <person name="Davis J."/>
        </authorList>
    </citation>
    <scope>NUCLEOTIDE SEQUENCE</scope>
    <source>
        <strain evidence="1">G11</strain>
    </source>
</reference>
<organism evidence="1 2">
    <name type="scientific">Cronartium quercuum f. sp. fusiforme G11</name>
    <dbReference type="NCBI Taxonomy" id="708437"/>
    <lineage>
        <taxon>Eukaryota</taxon>
        <taxon>Fungi</taxon>
        <taxon>Dikarya</taxon>
        <taxon>Basidiomycota</taxon>
        <taxon>Pucciniomycotina</taxon>
        <taxon>Pucciniomycetes</taxon>
        <taxon>Pucciniales</taxon>
        <taxon>Coleosporiaceae</taxon>
        <taxon>Cronartium</taxon>
    </lineage>
</organism>
<proteinExistence type="predicted"/>
<dbReference type="AlphaFoldDB" id="A0A9P6NS84"/>
<gene>
    <name evidence="1" type="ORF">CROQUDRAFT_341771</name>
</gene>
<name>A0A9P6NS84_9BASI</name>
<comment type="caution">
    <text evidence="1">The sequence shown here is derived from an EMBL/GenBank/DDBJ whole genome shotgun (WGS) entry which is preliminary data.</text>
</comment>
<keyword evidence="2" id="KW-1185">Reference proteome</keyword>
<evidence type="ECO:0000313" key="2">
    <source>
        <dbReference type="Proteomes" id="UP000886653"/>
    </source>
</evidence>
<sequence length="151" mass="17324">MAPYPFSLRCSSLPVPHGLRCCFLFTSSTTSTHLPGPIQRLCVLRSSFYPIWSQVYKQPILLYQTFDRLCFSSYKPHIPLPYHPLTPALLPYQNSPTPTFCSHASDFPHFRFLLQYLPLSGLHLYITSLAHFLFPTPPDPTYISYLKVVVT</sequence>
<evidence type="ECO:0000313" key="1">
    <source>
        <dbReference type="EMBL" id="KAG0149298.1"/>
    </source>
</evidence>
<dbReference type="Proteomes" id="UP000886653">
    <property type="component" value="Unassembled WGS sequence"/>
</dbReference>
<accession>A0A9P6NS84</accession>
<dbReference type="EMBL" id="MU167229">
    <property type="protein sequence ID" value="KAG0149298.1"/>
    <property type="molecule type" value="Genomic_DNA"/>
</dbReference>